<dbReference type="EMBL" id="BARS01035156">
    <property type="protein sequence ID" value="GAG15634.1"/>
    <property type="molecule type" value="Genomic_DNA"/>
</dbReference>
<keyword evidence="5" id="KW-0663">Pyridoxal phosphate</keyword>
<dbReference type="GO" id="GO:0030170">
    <property type="term" value="F:pyridoxal phosphate binding"/>
    <property type="evidence" value="ECO:0007669"/>
    <property type="project" value="InterPro"/>
</dbReference>
<evidence type="ECO:0000256" key="5">
    <source>
        <dbReference type="ARBA" id="ARBA00022898"/>
    </source>
</evidence>
<proteinExistence type="inferred from homology"/>
<keyword evidence="3" id="KW-0554">One-carbon metabolism</keyword>
<evidence type="ECO:0000313" key="7">
    <source>
        <dbReference type="EMBL" id="GAG15634.1"/>
    </source>
</evidence>
<dbReference type="GO" id="GO:0019264">
    <property type="term" value="P:glycine biosynthetic process from serine"/>
    <property type="evidence" value="ECO:0007669"/>
    <property type="project" value="InterPro"/>
</dbReference>
<dbReference type="InterPro" id="IPR015421">
    <property type="entry name" value="PyrdxlP-dep_Trfase_major"/>
</dbReference>
<dbReference type="GO" id="GO:0005829">
    <property type="term" value="C:cytosol"/>
    <property type="evidence" value="ECO:0007669"/>
    <property type="project" value="TreeGrafter"/>
</dbReference>
<dbReference type="GO" id="GO:0035999">
    <property type="term" value="P:tetrahydrofolate interconversion"/>
    <property type="evidence" value="ECO:0007669"/>
    <property type="project" value="InterPro"/>
</dbReference>
<dbReference type="SUPFAM" id="SSF53383">
    <property type="entry name" value="PLP-dependent transferases"/>
    <property type="match status" value="1"/>
</dbReference>
<feature type="non-terminal residue" evidence="7">
    <location>
        <position position="258"/>
    </location>
</feature>
<evidence type="ECO:0000256" key="3">
    <source>
        <dbReference type="ARBA" id="ARBA00022563"/>
    </source>
</evidence>
<keyword evidence="4" id="KW-0808">Transferase</keyword>
<evidence type="ECO:0000256" key="1">
    <source>
        <dbReference type="ARBA" id="ARBA00001933"/>
    </source>
</evidence>
<comment type="similarity">
    <text evidence="2">Belongs to the SHMT family.</text>
</comment>
<evidence type="ECO:0000256" key="4">
    <source>
        <dbReference type="ARBA" id="ARBA00022679"/>
    </source>
</evidence>
<dbReference type="GO" id="GO:0004372">
    <property type="term" value="F:glycine hydroxymethyltransferase activity"/>
    <property type="evidence" value="ECO:0007669"/>
    <property type="project" value="InterPro"/>
</dbReference>
<dbReference type="PANTHER" id="PTHR11680:SF35">
    <property type="entry name" value="SERINE HYDROXYMETHYLTRANSFERASE 1"/>
    <property type="match status" value="1"/>
</dbReference>
<name>X0VC00_9ZZZZ</name>
<gene>
    <name evidence="7" type="ORF">S01H1_54206</name>
</gene>
<dbReference type="Gene3D" id="3.90.1150.10">
    <property type="entry name" value="Aspartate Aminotransferase, domain 1"/>
    <property type="match status" value="1"/>
</dbReference>
<sequence length="258" mass="28140">LFGCEHVNVQPHSGVPANMAAYIALADVGETIMGLSLSHGGHLSHGHKASFSGQCFNVVQYTVDQETERIDYDKLLKLAKEAKPRIIVSGASAYPRFVDFARFREICDEVGAYHVADISHIAGLVVAGLHPSPVPYADVVTTTTHKTLRGPRGAIILCKQEHARAIDRAVFPGTQGGPHMHVIAAKAVCFKEALTEEFQEYQRQVVSNAKVLAKELIQLGYRLVSGGTDNHLMLIDLRDKQMTGKVAEAILDRVHITV</sequence>
<dbReference type="InterPro" id="IPR015422">
    <property type="entry name" value="PyrdxlP-dep_Trfase_small"/>
</dbReference>
<feature type="non-terminal residue" evidence="7">
    <location>
        <position position="1"/>
    </location>
</feature>
<dbReference type="InterPro" id="IPR019798">
    <property type="entry name" value="Ser_HO-MeTrfase_PLP_BS"/>
</dbReference>
<dbReference type="NCBIfam" id="NF000586">
    <property type="entry name" value="PRK00011.1"/>
    <property type="match status" value="1"/>
</dbReference>
<dbReference type="Pfam" id="PF00464">
    <property type="entry name" value="SHMT"/>
    <property type="match status" value="1"/>
</dbReference>
<feature type="domain" description="Serine hydroxymethyltransferase-like" evidence="6">
    <location>
        <begin position="4"/>
        <end position="258"/>
    </location>
</feature>
<dbReference type="InterPro" id="IPR015424">
    <property type="entry name" value="PyrdxlP-dep_Trfase"/>
</dbReference>
<protein>
    <recommendedName>
        <fullName evidence="6">Serine hydroxymethyltransferase-like domain-containing protein</fullName>
    </recommendedName>
</protein>
<dbReference type="PANTHER" id="PTHR11680">
    <property type="entry name" value="SERINE HYDROXYMETHYLTRANSFERASE"/>
    <property type="match status" value="1"/>
</dbReference>
<dbReference type="InterPro" id="IPR049943">
    <property type="entry name" value="Ser_HO-MeTrfase-like"/>
</dbReference>
<evidence type="ECO:0000259" key="6">
    <source>
        <dbReference type="Pfam" id="PF00464"/>
    </source>
</evidence>
<evidence type="ECO:0000256" key="2">
    <source>
        <dbReference type="ARBA" id="ARBA00006376"/>
    </source>
</evidence>
<dbReference type="InterPro" id="IPR001085">
    <property type="entry name" value="Ser_HO-MeTrfase"/>
</dbReference>
<dbReference type="Gene3D" id="3.40.640.10">
    <property type="entry name" value="Type I PLP-dependent aspartate aminotransferase-like (Major domain)"/>
    <property type="match status" value="1"/>
</dbReference>
<dbReference type="CDD" id="cd00378">
    <property type="entry name" value="SHMT"/>
    <property type="match status" value="1"/>
</dbReference>
<comment type="cofactor">
    <cofactor evidence="1">
        <name>pyridoxal 5'-phosphate</name>
        <dbReference type="ChEBI" id="CHEBI:597326"/>
    </cofactor>
</comment>
<reference evidence="7" key="1">
    <citation type="journal article" date="2014" name="Front. Microbiol.">
        <title>High frequency of phylogenetically diverse reductive dehalogenase-homologous genes in deep subseafloor sedimentary metagenomes.</title>
        <authorList>
            <person name="Kawai M."/>
            <person name="Futagami T."/>
            <person name="Toyoda A."/>
            <person name="Takaki Y."/>
            <person name="Nishi S."/>
            <person name="Hori S."/>
            <person name="Arai W."/>
            <person name="Tsubouchi T."/>
            <person name="Morono Y."/>
            <person name="Uchiyama I."/>
            <person name="Ito T."/>
            <person name="Fujiyama A."/>
            <person name="Inagaki F."/>
            <person name="Takami H."/>
        </authorList>
    </citation>
    <scope>NUCLEOTIDE SEQUENCE</scope>
    <source>
        <strain evidence="7">Expedition CK06-06</strain>
    </source>
</reference>
<accession>X0VC00</accession>
<dbReference type="InterPro" id="IPR039429">
    <property type="entry name" value="SHMT-like_dom"/>
</dbReference>
<comment type="caution">
    <text evidence="7">The sequence shown here is derived from an EMBL/GenBank/DDBJ whole genome shotgun (WGS) entry which is preliminary data.</text>
</comment>
<dbReference type="AlphaFoldDB" id="X0VC00"/>
<dbReference type="PROSITE" id="PS00096">
    <property type="entry name" value="SHMT"/>
    <property type="match status" value="1"/>
</dbReference>
<organism evidence="7">
    <name type="scientific">marine sediment metagenome</name>
    <dbReference type="NCBI Taxonomy" id="412755"/>
    <lineage>
        <taxon>unclassified sequences</taxon>
        <taxon>metagenomes</taxon>
        <taxon>ecological metagenomes</taxon>
    </lineage>
</organism>